<gene>
    <name evidence="5" type="ORF">SAMN06297251_12145</name>
</gene>
<reference evidence="5 6" key="1">
    <citation type="submission" date="2017-04" db="EMBL/GenBank/DDBJ databases">
        <authorList>
            <person name="Afonso C.L."/>
            <person name="Miller P.J."/>
            <person name="Scott M.A."/>
            <person name="Spackman E."/>
            <person name="Goraichik I."/>
            <person name="Dimitrov K.M."/>
            <person name="Suarez D.L."/>
            <person name="Swayne D.E."/>
        </authorList>
    </citation>
    <scope>NUCLEOTIDE SEQUENCE [LARGE SCALE GENOMIC DNA]</scope>
    <source>
        <strain evidence="5 6">CGMCC 1.10972</strain>
    </source>
</reference>
<dbReference type="PANTHER" id="PTHR42756:SF1">
    <property type="entry name" value="TRANSCRIPTIONAL REPRESSOR OF EMRAB OPERON"/>
    <property type="match status" value="1"/>
</dbReference>
<dbReference type="OrthoDB" id="582199at2"/>
<evidence type="ECO:0000256" key="3">
    <source>
        <dbReference type="ARBA" id="ARBA00023163"/>
    </source>
</evidence>
<dbReference type="SUPFAM" id="SSF46785">
    <property type="entry name" value="Winged helix' DNA-binding domain"/>
    <property type="match status" value="1"/>
</dbReference>
<keyword evidence="2 5" id="KW-0238">DNA-binding</keyword>
<dbReference type="InterPro" id="IPR036388">
    <property type="entry name" value="WH-like_DNA-bd_sf"/>
</dbReference>
<sequence>MAQEQELELAFAVLKTSEAMRRFVAHAYSDVGIDFNDIRILYRLFMFDGQSQSQLATVLELDPMTMSRCASRMEGLDLVRRETAATDFRVKRLFLTAKAHGLKEMLKPRSEQVLDRVLAGISDADLEELNGCVERLCQNGATLS</sequence>
<dbReference type="GO" id="GO:0003700">
    <property type="term" value="F:DNA-binding transcription factor activity"/>
    <property type="evidence" value="ECO:0007669"/>
    <property type="project" value="InterPro"/>
</dbReference>
<evidence type="ECO:0000259" key="4">
    <source>
        <dbReference type="PROSITE" id="PS50995"/>
    </source>
</evidence>
<proteinExistence type="predicted"/>
<dbReference type="InterPro" id="IPR000835">
    <property type="entry name" value="HTH_MarR-typ"/>
</dbReference>
<feature type="domain" description="HTH marR-type" evidence="4">
    <location>
        <begin position="6"/>
        <end position="138"/>
    </location>
</feature>
<protein>
    <submittedName>
        <fullName evidence="5">DNA-binding transcriptional regulator, MarR family</fullName>
    </submittedName>
</protein>
<dbReference type="AlphaFoldDB" id="A0A1W2E596"/>
<keyword evidence="1" id="KW-0805">Transcription regulation</keyword>
<evidence type="ECO:0000313" key="6">
    <source>
        <dbReference type="Proteomes" id="UP000192656"/>
    </source>
</evidence>
<organism evidence="5 6">
    <name type="scientific">Fulvimarina manganoxydans</name>
    <dbReference type="NCBI Taxonomy" id="937218"/>
    <lineage>
        <taxon>Bacteria</taxon>
        <taxon>Pseudomonadati</taxon>
        <taxon>Pseudomonadota</taxon>
        <taxon>Alphaproteobacteria</taxon>
        <taxon>Hyphomicrobiales</taxon>
        <taxon>Aurantimonadaceae</taxon>
        <taxon>Fulvimarina</taxon>
    </lineage>
</organism>
<name>A0A1W2E596_9HYPH</name>
<dbReference type="SMART" id="SM00347">
    <property type="entry name" value="HTH_MARR"/>
    <property type="match status" value="1"/>
</dbReference>
<dbReference type="PRINTS" id="PR00598">
    <property type="entry name" value="HTHMARR"/>
</dbReference>
<dbReference type="STRING" id="937218.SAMN06297251_12145"/>
<dbReference type="GO" id="GO:0003677">
    <property type="term" value="F:DNA binding"/>
    <property type="evidence" value="ECO:0007669"/>
    <property type="project" value="UniProtKB-KW"/>
</dbReference>
<keyword evidence="3" id="KW-0804">Transcription</keyword>
<dbReference type="PANTHER" id="PTHR42756">
    <property type="entry name" value="TRANSCRIPTIONAL REGULATOR, MARR"/>
    <property type="match status" value="1"/>
</dbReference>
<dbReference type="PROSITE" id="PS50995">
    <property type="entry name" value="HTH_MARR_2"/>
    <property type="match status" value="1"/>
</dbReference>
<dbReference type="Pfam" id="PF01047">
    <property type="entry name" value="MarR"/>
    <property type="match status" value="1"/>
</dbReference>
<dbReference type="Proteomes" id="UP000192656">
    <property type="component" value="Unassembled WGS sequence"/>
</dbReference>
<evidence type="ECO:0000256" key="2">
    <source>
        <dbReference type="ARBA" id="ARBA00023125"/>
    </source>
</evidence>
<evidence type="ECO:0000256" key="1">
    <source>
        <dbReference type="ARBA" id="ARBA00023015"/>
    </source>
</evidence>
<dbReference type="EMBL" id="FWXR01000021">
    <property type="protein sequence ID" value="SMD04904.1"/>
    <property type="molecule type" value="Genomic_DNA"/>
</dbReference>
<dbReference type="InterPro" id="IPR036390">
    <property type="entry name" value="WH_DNA-bd_sf"/>
</dbReference>
<dbReference type="Gene3D" id="1.10.10.10">
    <property type="entry name" value="Winged helix-like DNA-binding domain superfamily/Winged helix DNA-binding domain"/>
    <property type="match status" value="1"/>
</dbReference>
<keyword evidence="6" id="KW-1185">Reference proteome</keyword>
<dbReference type="RefSeq" id="WP_084411947.1">
    <property type="nucleotide sequence ID" value="NZ_FWXR01000021.1"/>
</dbReference>
<evidence type="ECO:0000313" key="5">
    <source>
        <dbReference type="EMBL" id="SMD04904.1"/>
    </source>
</evidence>
<accession>A0A1W2E596</accession>